<name>A0A2N5ND10_9BACL</name>
<gene>
    <name evidence="2" type="ORF">B8V81_0373</name>
</gene>
<proteinExistence type="predicted"/>
<evidence type="ECO:0000256" key="1">
    <source>
        <dbReference type="SAM" id="MobiDB-lite"/>
    </source>
</evidence>
<dbReference type="Proteomes" id="UP000234789">
    <property type="component" value="Unassembled WGS sequence"/>
</dbReference>
<sequence length="40" mass="4433">MIQLEAKFPRGSRRGGFCMRSFPPRSGGSAAGRPLLQQRQ</sequence>
<evidence type="ECO:0000313" key="3">
    <source>
        <dbReference type="Proteomes" id="UP000234789"/>
    </source>
</evidence>
<organism evidence="2 3">
    <name type="scientific">Paenibacillus pasadenensis</name>
    <dbReference type="NCBI Taxonomy" id="217090"/>
    <lineage>
        <taxon>Bacteria</taxon>
        <taxon>Bacillati</taxon>
        <taxon>Bacillota</taxon>
        <taxon>Bacilli</taxon>
        <taxon>Bacillales</taxon>
        <taxon>Paenibacillaceae</taxon>
        <taxon>Paenibacillus</taxon>
    </lineage>
</organism>
<comment type="caution">
    <text evidence="2">The sequence shown here is derived from an EMBL/GenBank/DDBJ whole genome shotgun (WGS) entry which is preliminary data.</text>
</comment>
<dbReference type="AlphaFoldDB" id="A0A2N5ND10"/>
<reference evidence="2 3" key="1">
    <citation type="submission" date="2017-05" db="EMBL/GenBank/DDBJ databases">
        <title>Functional genome analysis of Paenibacillus pasadenensis strain R16: insights on endophytic life style and antifungal activity.</title>
        <authorList>
            <person name="Passera A."/>
            <person name="Marcolungo L."/>
            <person name="Casati P."/>
            <person name="Brasca M."/>
            <person name="Quaglino F."/>
            <person name="Delledonne M."/>
        </authorList>
    </citation>
    <scope>NUCLEOTIDE SEQUENCE [LARGE SCALE GENOMIC DNA]</scope>
    <source>
        <strain evidence="2 3">R16</strain>
    </source>
</reference>
<evidence type="ECO:0000313" key="2">
    <source>
        <dbReference type="EMBL" id="PLT48241.1"/>
    </source>
</evidence>
<accession>A0A2N5ND10</accession>
<protein>
    <submittedName>
        <fullName evidence="2">Uncharacterized protein</fullName>
    </submittedName>
</protein>
<feature type="region of interest" description="Disordered" evidence="1">
    <location>
        <begin position="1"/>
        <end position="40"/>
    </location>
</feature>
<keyword evidence="3" id="KW-1185">Reference proteome</keyword>
<dbReference type="EMBL" id="NFEZ01000001">
    <property type="protein sequence ID" value="PLT48241.1"/>
    <property type="molecule type" value="Genomic_DNA"/>
</dbReference>